<dbReference type="Proteomes" id="UP000829685">
    <property type="component" value="Unassembled WGS sequence"/>
</dbReference>
<evidence type="ECO:0000313" key="8">
    <source>
        <dbReference type="EMBL" id="KAI1857926.1"/>
    </source>
</evidence>
<dbReference type="Pfam" id="PF08293">
    <property type="entry name" value="MRP-S33"/>
    <property type="match status" value="1"/>
</dbReference>
<sequence length="106" mass="12079">MSVPRARLLELMKAQCEIFATTYNPDGVRMGNKILRQRLRGPTMAKYYPPKGPSLQNLYSEFKQLGLEGINEEWEDWQEHLAGRQQRGKAPPKKKTGPPAPTKGQK</sequence>
<proteinExistence type="inferred from homology"/>
<evidence type="ECO:0000256" key="5">
    <source>
        <dbReference type="ARBA" id="ARBA00023274"/>
    </source>
</evidence>
<dbReference type="AlphaFoldDB" id="A0A9Q0AL01"/>
<organism evidence="8 9">
    <name type="scientific">Neoarthrinium moseri</name>
    <dbReference type="NCBI Taxonomy" id="1658444"/>
    <lineage>
        <taxon>Eukaryota</taxon>
        <taxon>Fungi</taxon>
        <taxon>Dikarya</taxon>
        <taxon>Ascomycota</taxon>
        <taxon>Pezizomycotina</taxon>
        <taxon>Sordariomycetes</taxon>
        <taxon>Xylariomycetidae</taxon>
        <taxon>Amphisphaeriales</taxon>
        <taxon>Apiosporaceae</taxon>
        <taxon>Neoarthrinium</taxon>
    </lineage>
</organism>
<evidence type="ECO:0000256" key="1">
    <source>
        <dbReference type="ARBA" id="ARBA00004173"/>
    </source>
</evidence>
<reference evidence="8" key="1">
    <citation type="submission" date="2021-03" db="EMBL/GenBank/DDBJ databases">
        <title>Revisited historic fungal species revealed as producer of novel bioactive compounds through whole genome sequencing and comparative genomics.</title>
        <authorList>
            <person name="Vignolle G.A."/>
            <person name="Hochenegger N."/>
            <person name="Mach R.L."/>
            <person name="Mach-Aigner A.R."/>
            <person name="Javad Rahimi M."/>
            <person name="Salim K.A."/>
            <person name="Chan C.M."/>
            <person name="Lim L.B.L."/>
            <person name="Cai F."/>
            <person name="Druzhinina I.S."/>
            <person name="U'Ren J.M."/>
            <person name="Derntl C."/>
        </authorList>
    </citation>
    <scope>NUCLEOTIDE SEQUENCE</scope>
    <source>
        <strain evidence="8">TUCIM 5799</strain>
    </source>
</reference>
<comment type="subcellular location">
    <subcellularLocation>
        <location evidence="1">Mitochondrion</location>
    </subcellularLocation>
</comment>
<dbReference type="InterPro" id="IPR013219">
    <property type="entry name" value="Ribosomal_mS33"/>
</dbReference>
<name>A0A9Q0AL01_9PEZI</name>
<dbReference type="PANTHER" id="PTHR13362:SF2">
    <property type="entry name" value="SMALL RIBOSOMAL SUBUNIT PROTEIN MS33"/>
    <property type="match status" value="1"/>
</dbReference>
<keyword evidence="4" id="KW-0496">Mitochondrion</keyword>
<dbReference type="EMBL" id="JAFIMR010000038">
    <property type="protein sequence ID" value="KAI1857926.1"/>
    <property type="molecule type" value="Genomic_DNA"/>
</dbReference>
<dbReference type="GO" id="GO:0005840">
    <property type="term" value="C:ribosome"/>
    <property type="evidence" value="ECO:0007669"/>
    <property type="project" value="UniProtKB-KW"/>
</dbReference>
<evidence type="ECO:0000256" key="3">
    <source>
        <dbReference type="ARBA" id="ARBA00022980"/>
    </source>
</evidence>
<evidence type="ECO:0000256" key="4">
    <source>
        <dbReference type="ARBA" id="ARBA00023128"/>
    </source>
</evidence>
<keyword evidence="3" id="KW-0689">Ribosomal protein</keyword>
<evidence type="ECO:0000256" key="2">
    <source>
        <dbReference type="ARBA" id="ARBA00008970"/>
    </source>
</evidence>
<evidence type="ECO:0000313" key="9">
    <source>
        <dbReference type="Proteomes" id="UP000829685"/>
    </source>
</evidence>
<dbReference type="GO" id="GO:0005739">
    <property type="term" value="C:mitochondrion"/>
    <property type="evidence" value="ECO:0007669"/>
    <property type="project" value="UniProtKB-SubCell"/>
</dbReference>
<keyword evidence="9" id="KW-1185">Reference proteome</keyword>
<gene>
    <name evidence="8" type="ORF">JX265_010956</name>
</gene>
<dbReference type="OrthoDB" id="2257454at2759"/>
<evidence type="ECO:0000256" key="6">
    <source>
        <dbReference type="ARBA" id="ARBA00035132"/>
    </source>
</evidence>
<comment type="caution">
    <text evidence="8">The sequence shown here is derived from an EMBL/GenBank/DDBJ whole genome shotgun (WGS) entry which is preliminary data.</text>
</comment>
<feature type="compositionally biased region" description="Basic residues" evidence="7">
    <location>
        <begin position="86"/>
        <end position="96"/>
    </location>
</feature>
<evidence type="ECO:0000256" key="7">
    <source>
        <dbReference type="SAM" id="MobiDB-lite"/>
    </source>
</evidence>
<protein>
    <recommendedName>
        <fullName evidence="6">Small ribosomal subunit protein mS33</fullName>
    </recommendedName>
</protein>
<feature type="region of interest" description="Disordered" evidence="7">
    <location>
        <begin position="76"/>
        <end position="106"/>
    </location>
</feature>
<accession>A0A9Q0AL01</accession>
<dbReference type="PANTHER" id="PTHR13362">
    <property type="entry name" value="MITOCHONDRIAL RIBOSOMAL PROTEIN S33"/>
    <property type="match status" value="1"/>
</dbReference>
<keyword evidence="5" id="KW-0687">Ribonucleoprotein</keyword>
<comment type="similarity">
    <text evidence="2">Belongs to the mitochondrion-specific ribosomal protein mS33 family.</text>
</comment>
<dbReference type="GO" id="GO:1990904">
    <property type="term" value="C:ribonucleoprotein complex"/>
    <property type="evidence" value="ECO:0007669"/>
    <property type="project" value="UniProtKB-KW"/>
</dbReference>